<organism evidence="5 6">
    <name type="scientific">Leucobacter massiliensis</name>
    <dbReference type="NCBI Taxonomy" id="1686285"/>
    <lineage>
        <taxon>Bacteria</taxon>
        <taxon>Bacillati</taxon>
        <taxon>Actinomycetota</taxon>
        <taxon>Actinomycetes</taxon>
        <taxon>Micrococcales</taxon>
        <taxon>Microbacteriaceae</taxon>
        <taxon>Leucobacter</taxon>
    </lineage>
</organism>
<keyword evidence="3" id="KW-0804">Transcription</keyword>
<dbReference type="GO" id="GO:0003677">
    <property type="term" value="F:DNA binding"/>
    <property type="evidence" value="ECO:0007669"/>
    <property type="project" value="UniProtKB-KW"/>
</dbReference>
<keyword evidence="6" id="KW-1185">Reference proteome</keyword>
<dbReference type="GO" id="GO:0045892">
    <property type="term" value="P:negative regulation of DNA-templated transcription"/>
    <property type="evidence" value="ECO:0007669"/>
    <property type="project" value="TreeGrafter"/>
</dbReference>
<dbReference type="InterPro" id="IPR000524">
    <property type="entry name" value="Tscrpt_reg_HTH_GntR"/>
</dbReference>
<dbReference type="PANTHER" id="PTHR44846:SF1">
    <property type="entry name" value="MANNOSYL-D-GLYCERATE TRANSPORT_METABOLISM SYSTEM REPRESSOR MNGR-RELATED"/>
    <property type="match status" value="1"/>
</dbReference>
<reference evidence="5 6" key="1">
    <citation type="journal article" date="2017" name="New Microbes New Infect">
        <title>Genome sequence of 'Leucobacter massiliensis' sp. nov. isolated from human pharynx after travel to the 2014 Hajj.</title>
        <authorList>
            <person name="Leangapichart T."/>
            <person name="Gautret P."/>
            <person name="Nguyen T.T."/>
            <person name="Armstrong N."/>
            <person name="Rolain J.M."/>
        </authorList>
    </citation>
    <scope>NUCLEOTIDE SEQUENCE [LARGE SCALE GENOMIC DNA]</scope>
    <source>
        <strain evidence="5 6">122RC15</strain>
    </source>
</reference>
<comment type="caution">
    <text evidence="5">The sequence shown here is derived from an EMBL/GenBank/DDBJ whole genome shotgun (WGS) entry which is preliminary data.</text>
</comment>
<dbReference type="InterPro" id="IPR036390">
    <property type="entry name" value="WH_DNA-bd_sf"/>
</dbReference>
<keyword evidence="1" id="KW-0805">Transcription regulation</keyword>
<dbReference type="Proteomes" id="UP000238650">
    <property type="component" value="Unassembled WGS sequence"/>
</dbReference>
<dbReference type="Pfam" id="PF00392">
    <property type="entry name" value="GntR"/>
    <property type="match status" value="1"/>
</dbReference>
<evidence type="ECO:0000259" key="4">
    <source>
        <dbReference type="PROSITE" id="PS50949"/>
    </source>
</evidence>
<dbReference type="GO" id="GO:0003700">
    <property type="term" value="F:DNA-binding transcription factor activity"/>
    <property type="evidence" value="ECO:0007669"/>
    <property type="project" value="InterPro"/>
</dbReference>
<dbReference type="SMART" id="SM00866">
    <property type="entry name" value="UTRA"/>
    <property type="match status" value="1"/>
</dbReference>
<gene>
    <name evidence="5" type="ORF">B4915_10005</name>
</gene>
<dbReference type="AlphaFoldDB" id="A0A2S9QNL6"/>
<dbReference type="InterPro" id="IPR011663">
    <property type="entry name" value="UTRA"/>
</dbReference>
<dbReference type="CDD" id="cd07377">
    <property type="entry name" value="WHTH_GntR"/>
    <property type="match status" value="1"/>
</dbReference>
<dbReference type="Gene3D" id="3.40.1410.10">
    <property type="entry name" value="Chorismate lyase-like"/>
    <property type="match status" value="1"/>
</dbReference>
<dbReference type="InterPro" id="IPR036388">
    <property type="entry name" value="WH-like_DNA-bd_sf"/>
</dbReference>
<dbReference type="InterPro" id="IPR028978">
    <property type="entry name" value="Chorismate_lyase_/UTRA_dom_sf"/>
</dbReference>
<dbReference type="SUPFAM" id="SSF64288">
    <property type="entry name" value="Chorismate lyase-like"/>
    <property type="match status" value="1"/>
</dbReference>
<dbReference type="Pfam" id="PF07702">
    <property type="entry name" value="UTRA"/>
    <property type="match status" value="1"/>
</dbReference>
<dbReference type="EMBL" id="MWZD01000017">
    <property type="protein sequence ID" value="PRI11177.1"/>
    <property type="molecule type" value="Genomic_DNA"/>
</dbReference>
<dbReference type="InterPro" id="IPR050679">
    <property type="entry name" value="Bact_HTH_transcr_reg"/>
</dbReference>
<dbReference type="RefSeq" id="WP_105805629.1">
    <property type="nucleotide sequence ID" value="NZ_MWZD01000017.1"/>
</dbReference>
<dbReference type="SUPFAM" id="SSF46785">
    <property type="entry name" value="Winged helix' DNA-binding domain"/>
    <property type="match status" value="1"/>
</dbReference>
<evidence type="ECO:0000256" key="2">
    <source>
        <dbReference type="ARBA" id="ARBA00023125"/>
    </source>
</evidence>
<evidence type="ECO:0000313" key="5">
    <source>
        <dbReference type="EMBL" id="PRI11177.1"/>
    </source>
</evidence>
<evidence type="ECO:0000256" key="1">
    <source>
        <dbReference type="ARBA" id="ARBA00023015"/>
    </source>
</evidence>
<name>A0A2S9QNL6_9MICO</name>
<keyword evidence="2" id="KW-0238">DNA-binding</keyword>
<dbReference type="PANTHER" id="PTHR44846">
    <property type="entry name" value="MANNOSYL-D-GLYCERATE TRANSPORT/METABOLISM SYSTEM REPRESSOR MNGR-RELATED"/>
    <property type="match status" value="1"/>
</dbReference>
<feature type="domain" description="HTH gntR-type" evidence="4">
    <location>
        <begin position="18"/>
        <end position="86"/>
    </location>
</feature>
<dbReference type="Gene3D" id="1.10.10.10">
    <property type="entry name" value="Winged helix-like DNA-binding domain superfamily/Winged helix DNA-binding domain"/>
    <property type="match status" value="1"/>
</dbReference>
<accession>A0A2S9QNL6</accession>
<dbReference type="PRINTS" id="PR00035">
    <property type="entry name" value="HTHGNTR"/>
</dbReference>
<evidence type="ECO:0000313" key="6">
    <source>
        <dbReference type="Proteomes" id="UP000238650"/>
    </source>
</evidence>
<proteinExistence type="predicted"/>
<dbReference type="SMART" id="SM00345">
    <property type="entry name" value="HTH_GNTR"/>
    <property type="match status" value="1"/>
</dbReference>
<protein>
    <recommendedName>
        <fullName evidence="4">HTH gntR-type domain-containing protein</fullName>
    </recommendedName>
</protein>
<evidence type="ECO:0000256" key="3">
    <source>
        <dbReference type="ARBA" id="ARBA00023163"/>
    </source>
</evidence>
<sequence>MTAAWTPQRISFSRNDGLPKYVAIARAITLAITDGELTAGQTLPSQKELAESFGVTVMTVRQAIQLLTEQELLTTEQGKGTYVRGAQFRLPLGRLASLAAEVEASGRTLSTEVLGFAPIEISPIEQQRMGLDAPEAVELIRLRFVDGVPFILQTSLLPPALAAALDPAALAERSLYEMLETTHGIRVERASETVQATSLDAESARLLGRRAGEPALLSSRLTFSADGVPVTDDRALTAGDAVVVSAERHANHGGMSLQLSSDAEALADSSLPFMRGGR</sequence>
<dbReference type="PROSITE" id="PS50949">
    <property type="entry name" value="HTH_GNTR"/>
    <property type="match status" value="1"/>
</dbReference>